<dbReference type="InterPro" id="IPR027417">
    <property type="entry name" value="P-loop_NTPase"/>
</dbReference>
<evidence type="ECO:0000259" key="8">
    <source>
        <dbReference type="Pfam" id="PF00005"/>
    </source>
</evidence>
<keyword evidence="3" id="KW-0813">Transport</keyword>
<dbReference type="InterPro" id="IPR039421">
    <property type="entry name" value="Type_1_exporter"/>
</dbReference>
<evidence type="ECO:0000256" key="5">
    <source>
        <dbReference type="ARBA" id="ARBA00022989"/>
    </source>
</evidence>
<dbReference type="Pfam" id="PF00005">
    <property type="entry name" value="ABC_tran"/>
    <property type="match status" value="1"/>
</dbReference>
<dbReference type="GeneID" id="106599852"/>
<dbReference type="InterPro" id="IPR036640">
    <property type="entry name" value="ABC1_TM_sf"/>
</dbReference>
<reference evidence="10 11" key="1">
    <citation type="submission" date="2025-04" db="UniProtKB">
        <authorList>
            <consortium name="RefSeq"/>
        </authorList>
    </citation>
    <scope>IDENTIFICATION</scope>
    <source>
        <tissue evidence="10 11">Muscle</tissue>
    </source>
</reference>
<dbReference type="KEGG" id="sasa:106599852"/>
<dbReference type="GO" id="GO:0006811">
    <property type="term" value="P:monoatomic ion transport"/>
    <property type="evidence" value="ECO:0007669"/>
    <property type="project" value="UniProtKB-KW"/>
</dbReference>
<dbReference type="PANTHER" id="PTHR43394:SF17">
    <property type="entry name" value="MITOCHONDRIAL POTASSIUM CHANNEL ATP-BINDING SUBUNIT"/>
    <property type="match status" value="1"/>
</dbReference>
<comment type="subcellular location">
    <subcellularLocation>
        <location evidence="1">Membrane</location>
        <topology evidence="1">Multi-pass membrane protein</topology>
    </subcellularLocation>
</comment>
<keyword evidence="9" id="KW-1185">Reference proteome</keyword>
<organism evidence="9 11">
    <name type="scientific">Salmo salar</name>
    <name type="common">Atlantic salmon</name>
    <dbReference type="NCBI Taxonomy" id="8030"/>
    <lineage>
        <taxon>Eukaryota</taxon>
        <taxon>Metazoa</taxon>
        <taxon>Chordata</taxon>
        <taxon>Craniata</taxon>
        <taxon>Vertebrata</taxon>
        <taxon>Euteleostomi</taxon>
        <taxon>Actinopterygii</taxon>
        <taxon>Neopterygii</taxon>
        <taxon>Teleostei</taxon>
        <taxon>Protacanthopterygii</taxon>
        <taxon>Salmoniformes</taxon>
        <taxon>Salmonidae</taxon>
        <taxon>Salmoninae</taxon>
        <taxon>Salmo</taxon>
    </lineage>
</organism>
<protein>
    <submittedName>
        <fullName evidence="10 11">ATP-binding cassette sub-family B member 8, mitochondrial-like isoform X1</fullName>
    </submittedName>
</protein>
<keyword evidence="5" id="KW-1133">Transmembrane helix</keyword>
<dbReference type="Proteomes" id="UP001652741">
    <property type="component" value="Chromosome ssa03"/>
</dbReference>
<dbReference type="GO" id="GO:0090374">
    <property type="term" value="P:oligopeptide export from mitochondrion"/>
    <property type="evidence" value="ECO:0007669"/>
    <property type="project" value="TreeGrafter"/>
</dbReference>
<dbReference type="AlphaFoldDB" id="A0A1S3R4L8"/>
<feature type="domain" description="ABC transporter" evidence="8">
    <location>
        <begin position="148"/>
        <end position="197"/>
    </location>
</feature>
<dbReference type="SUPFAM" id="SSF52540">
    <property type="entry name" value="P-loop containing nucleoside triphosphate hydrolases"/>
    <property type="match status" value="1"/>
</dbReference>
<evidence type="ECO:0000256" key="6">
    <source>
        <dbReference type="ARBA" id="ARBA00023065"/>
    </source>
</evidence>
<dbReference type="GO" id="GO:0005524">
    <property type="term" value="F:ATP binding"/>
    <property type="evidence" value="ECO:0007669"/>
    <property type="project" value="InterPro"/>
</dbReference>
<dbReference type="GO" id="GO:0016887">
    <property type="term" value="F:ATP hydrolysis activity"/>
    <property type="evidence" value="ECO:0007669"/>
    <property type="project" value="InterPro"/>
</dbReference>
<dbReference type="Gene3D" id="1.20.1560.10">
    <property type="entry name" value="ABC transporter type 1, transmembrane domain"/>
    <property type="match status" value="1"/>
</dbReference>
<evidence type="ECO:0000256" key="4">
    <source>
        <dbReference type="ARBA" id="ARBA00022692"/>
    </source>
</evidence>
<dbReference type="Gene3D" id="3.40.50.300">
    <property type="entry name" value="P-loop containing nucleotide triphosphate hydrolases"/>
    <property type="match status" value="1"/>
</dbReference>
<dbReference type="PANTHER" id="PTHR43394">
    <property type="entry name" value="ATP-DEPENDENT PERMEASE MDL1, MITOCHONDRIAL"/>
    <property type="match status" value="1"/>
</dbReference>
<name>A0A1S3R4L8_SALSA</name>
<comment type="similarity">
    <text evidence="2">Belongs to the ABC transporter superfamily. ABCB family. Multidrug resistance exporter (TC 3.A.1.201) subfamily.</text>
</comment>
<keyword evidence="6" id="KW-0406">Ion transport</keyword>
<evidence type="ECO:0000256" key="7">
    <source>
        <dbReference type="ARBA" id="ARBA00023136"/>
    </source>
</evidence>
<evidence type="ECO:0000256" key="2">
    <source>
        <dbReference type="ARBA" id="ARBA00007577"/>
    </source>
</evidence>
<proteinExistence type="inferred from homology"/>
<evidence type="ECO:0000313" key="9">
    <source>
        <dbReference type="Proteomes" id="UP001652741"/>
    </source>
</evidence>
<dbReference type="OrthoDB" id="6500128at2759"/>
<dbReference type="GO" id="GO:0005743">
    <property type="term" value="C:mitochondrial inner membrane"/>
    <property type="evidence" value="ECO:0007669"/>
    <property type="project" value="TreeGrafter"/>
</dbReference>
<evidence type="ECO:0000256" key="1">
    <source>
        <dbReference type="ARBA" id="ARBA00004141"/>
    </source>
</evidence>
<dbReference type="GO" id="GO:0015421">
    <property type="term" value="F:ABC-type oligopeptide transporter activity"/>
    <property type="evidence" value="ECO:0007669"/>
    <property type="project" value="TreeGrafter"/>
</dbReference>
<dbReference type="InterPro" id="IPR003439">
    <property type="entry name" value="ABC_transporter-like_ATP-bd"/>
</dbReference>
<evidence type="ECO:0000256" key="3">
    <source>
        <dbReference type="ARBA" id="ARBA00022448"/>
    </source>
</evidence>
<dbReference type="RefSeq" id="XP_014046672.1">
    <property type="nucleotide sequence ID" value="XM_014191197.1"/>
</dbReference>
<evidence type="ECO:0000313" key="10">
    <source>
        <dbReference type="RefSeq" id="XP_014046669.1"/>
    </source>
</evidence>
<evidence type="ECO:0000313" key="11">
    <source>
        <dbReference type="RefSeq" id="XP_014046672.1"/>
    </source>
</evidence>
<gene>
    <name evidence="10 11" type="primary">LOC106599852</name>
</gene>
<keyword evidence="4" id="KW-0812">Transmembrane</keyword>
<accession>A0A1S3R4L8</accession>
<keyword evidence="7" id="KW-0472">Membrane</keyword>
<sequence>MCLLVSQTRAKQFILHKFRSRLYTTQLANAGNFSGQPSKAAGHIWGLAQRAVCKSAYRTSRPRGSAEVHPVDWHILWEFVKPQLFALLGAVVLVRALSSGARVFEYLSLEPPFPQTGCGRIPDKSLTGWVDFMNVTFCYPIRPGQQILKNFNLIIPLSKTVAIVGEPGGKSTVASLLERFFDPSSGVIMLDGLDIRTLDPSQRTSN</sequence>
<dbReference type="RefSeq" id="XP_014046669.1">
    <property type="nucleotide sequence ID" value="XM_014191194.1"/>
</dbReference>